<sequence length="71" mass="8016">MSHHTQKTPGSTSRFLSRCNRRRFGESSDSGSSGLRTRRTRTSAVHVQHFSPLNSQEASLCQPPLRLIYSQ</sequence>
<proteinExistence type="predicted"/>
<name>A0AAW1T3H4_9CHLO</name>
<evidence type="ECO:0000313" key="3">
    <source>
        <dbReference type="Proteomes" id="UP001485043"/>
    </source>
</evidence>
<accession>A0AAW1T3H4</accession>
<dbReference type="AlphaFoldDB" id="A0AAW1T3H4"/>
<gene>
    <name evidence="2" type="ORF">WJX84_012140</name>
</gene>
<feature type="region of interest" description="Disordered" evidence="1">
    <location>
        <begin position="1"/>
        <end position="43"/>
    </location>
</feature>
<keyword evidence="3" id="KW-1185">Reference proteome</keyword>
<reference evidence="2 3" key="1">
    <citation type="journal article" date="2024" name="Nat. Commun.">
        <title>Phylogenomics reveals the evolutionary origins of lichenization in chlorophyte algae.</title>
        <authorList>
            <person name="Puginier C."/>
            <person name="Libourel C."/>
            <person name="Otte J."/>
            <person name="Skaloud P."/>
            <person name="Haon M."/>
            <person name="Grisel S."/>
            <person name="Petersen M."/>
            <person name="Berrin J.G."/>
            <person name="Delaux P.M."/>
            <person name="Dal Grande F."/>
            <person name="Keller J."/>
        </authorList>
    </citation>
    <scope>NUCLEOTIDE SEQUENCE [LARGE SCALE GENOMIC DNA]</scope>
    <source>
        <strain evidence="2 3">SAG 2523</strain>
    </source>
</reference>
<evidence type="ECO:0000313" key="2">
    <source>
        <dbReference type="EMBL" id="KAK9863571.1"/>
    </source>
</evidence>
<dbReference type="Proteomes" id="UP001485043">
    <property type="component" value="Unassembled WGS sequence"/>
</dbReference>
<evidence type="ECO:0000256" key="1">
    <source>
        <dbReference type="SAM" id="MobiDB-lite"/>
    </source>
</evidence>
<dbReference type="EMBL" id="JALJOV010000455">
    <property type="protein sequence ID" value="KAK9863571.1"/>
    <property type="molecule type" value="Genomic_DNA"/>
</dbReference>
<organism evidence="2 3">
    <name type="scientific">Apatococcus fuscideae</name>
    <dbReference type="NCBI Taxonomy" id="2026836"/>
    <lineage>
        <taxon>Eukaryota</taxon>
        <taxon>Viridiplantae</taxon>
        <taxon>Chlorophyta</taxon>
        <taxon>core chlorophytes</taxon>
        <taxon>Trebouxiophyceae</taxon>
        <taxon>Chlorellales</taxon>
        <taxon>Chlorellaceae</taxon>
        <taxon>Apatococcus</taxon>
    </lineage>
</organism>
<comment type="caution">
    <text evidence="2">The sequence shown here is derived from an EMBL/GenBank/DDBJ whole genome shotgun (WGS) entry which is preliminary data.</text>
</comment>
<protein>
    <submittedName>
        <fullName evidence="2">Uncharacterized protein</fullName>
    </submittedName>
</protein>